<protein>
    <submittedName>
        <fullName evidence="2">FGENESH: predicted gene_10.18 protein</fullName>
    </submittedName>
</protein>
<organism evidence="2 3">
    <name type="scientific">Rhodotorula toruloides</name>
    <name type="common">Yeast</name>
    <name type="synonym">Rhodosporidium toruloides</name>
    <dbReference type="NCBI Taxonomy" id="5286"/>
    <lineage>
        <taxon>Eukaryota</taxon>
        <taxon>Fungi</taxon>
        <taxon>Dikarya</taxon>
        <taxon>Basidiomycota</taxon>
        <taxon>Pucciniomycotina</taxon>
        <taxon>Microbotryomycetes</taxon>
        <taxon>Sporidiobolales</taxon>
        <taxon>Sporidiobolaceae</taxon>
        <taxon>Rhodotorula</taxon>
    </lineage>
</organism>
<feature type="region of interest" description="Disordered" evidence="1">
    <location>
        <begin position="329"/>
        <end position="351"/>
    </location>
</feature>
<dbReference type="InterPro" id="IPR052373">
    <property type="entry name" value="Gamma-glu_amide_hydrolase"/>
</dbReference>
<dbReference type="PANTHER" id="PTHR43187:SF1">
    <property type="entry name" value="GLUTAMINE AMIDOTRANSFERASE DUG3-RELATED"/>
    <property type="match status" value="1"/>
</dbReference>
<dbReference type="Proteomes" id="UP000199069">
    <property type="component" value="Unassembled WGS sequence"/>
</dbReference>
<dbReference type="STRING" id="5286.A0A0K3CLL0"/>
<dbReference type="InterPro" id="IPR029055">
    <property type="entry name" value="Ntn_hydrolases_N"/>
</dbReference>
<name>A0A0K3CLL0_RHOTO</name>
<dbReference type="SUPFAM" id="SSF56235">
    <property type="entry name" value="N-terminal nucleophile aminohydrolases (Ntn hydrolases)"/>
    <property type="match status" value="1"/>
</dbReference>
<dbReference type="Gene3D" id="3.60.20.10">
    <property type="entry name" value="Glutamine Phosphoribosylpyrophosphate, subunit 1, domain 1"/>
    <property type="match status" value="1"/>
</dbReference>
<gene>
    <name evidence="2" type="primary">FGENESH: predicted gene_10.18</name>
    <name evidence="2" type="ORF">BN2166_0051810</name>
</gene>
<reference evidence="2 3" key="1">
    <citation type="submission" date="2015-07" db="EMBL/GenBank/DDBJ databases">
        <authorList>
            <person name="Cajimat M.N.B."/>
            <person name="Milazzo M.L."/>
            <person name="Fulhorst C.F."/>
        </authorList>
    </citation>
    <scope>NUCLEOTIDE SEQUENCE [LARGE SCALE GENOMIC DNA]</scope>
    <source>
        <strain evidence="2">Single colony</strain>
    </source>
</reference>
<evidence type="ECO:0000313" key="2">
    <source>
        <dbReference type="EMBL" id="CTR09320.1"/>
    </source>
</evidence>
<dbReference type="CDD" id="cd01908">
    <property type="entry name" value="YafJ"/>
    <property type="match status" value="1"/>
</dbReference>
<evidence type="ECO:0000313" key="3">
    <source>
        <dbReference type="Proteomes" id="UP000199069"/>
    </source>
</evidence>
<evidence type="ECO:0000256" key="1">
    <source>
        <dbReference type="SAM" id="MobiDB-lite"/>
    </source>
</evidence>
<dbReference type="PANTHER" id="PTHR43187">
    <property type="entry name" value="GLUTAMINE AMIDOTRANSFERASE DUG3-RELATED"/>
    <property type="match status" value="1"/>
</dbReference>
<sequence length="438" mass="48939">MSPSHSPRYLRLASSPLSISLKKPESRSLLSFLDIKRPNHSILDQSTSLLRPSSLPPFPIALLPLTLSPVAAAEDYLPQVRYPYNIPSNHSHPNALTNLDGFGMGWYALSPPSEEKERKEGLEPEVYHSLVKPAWEDEEVRRICEGVRSSVVFGHVRAGGNRIEANCHPFSFGPFLFMHNGFVTGPFPSSPSYICQADETARIGAGFSKDPQRLERLISPAARKAVRGTTDSARVFALFLTFLDPHNTGSFSRPLPRSALISALIRVVSLLYHLYRPAGGWSRSRTHWNSLNLALSSGSDFVCMRYATPGREAPSLYWSTQAGVRMDARYEGEPDGGEREGGGGRGREEKAPHVVVASEPMTQGRDEDWHLLQSGEILDTNMDELHAQYHLHEQHKLRNPYAKWTWKPRIRTVEQVRAEIGDVGVRKRKRTSSVSSLD</sequence>
<dbReference type="AlphaFoldDB" id="A0A0K3CLL0"/>
<keyword evidence="3" id="KW-1185">Reference proteome</keyword>
<accession>A0A0K3CLL0</accession>
<dbReference type="EMBL" id="CWKI01000010">
    <property type="protein sequence ID" value="CTR09320.1"/>
    <property type="molecule type" value="Genomic_DNA"/>
</dbReference>
<proteinExistence type="predicted"/>
<dbReference type="OMA" id="CSEHYLP"/>